<dbReference type="InterPro" id="IPR000683">
    <property type="entry name" value="Gfo/Idh/MocA-like_OxRdtase_N"/>
</dbReference>
<dbReference type="GO" id="GO:0000166">
    <property type="term" value="F:nucleotide binding"/>
    <property type="evidence" value="ECO:0007669"/>
    <property type="project" value="InterPro"/>
</dbReference>
<evidence type="ECO:0000313" key="6">
    <source>
        <dbReference type="EMBL" id="PWV98665.1"/>
    </source>
</evidence>
<evidence type="ECO:0000259" key="5">
    <source>
        <dbReference type="Pfam" id="PF02894"/>
    </source>
</evidence>
<comment type="caution">
    <text evidence="6">The sequence shown here is derived from an EMBL/GenBank/DDBJ whole genome shotgun (WGS) entry which is preliminary data.</text>
</comment>
<evidence type="ECO:0000259" key="4">
    <source>
        <dbReference type="Pfam" id="PF01408"/>
    </source>
</evidence>
<evidence type="ECO:0000256" key="1">
    <source>
        <dbReference type="ARBA" id="ARBA00010928"/>
    </source>
</evidence>
<dbReference type="Pfam" id="PF02894">
    <property type="entry name" value="GFO_IDH_MocA_C"/>
    <property type="match status" value="1"/>
</dbReference>
<dbReference type="GO" id="GO:0016491">
    <property type="term" value="F:oxidoreductase activity"/>
    <property type="evidence" value="ECO:0007669"/>
    <property type="project" value="UniProtKB-KW"/>
</dbReference>
<dbReference type="InterPro" id="IPR036291">
    <property type="entry name" value="NAD(P)-bd_dom_sf"/>
</dbReference>
<keyword evidence="7" id="KW-1185">Reference proteome</keyword>
<feature type="domain" description="Gfo/Idh/MocA-like oxidoreductase N-terminal" evidence="4">
    <location>
        <begin position="3"/>
        <end position="120"/>
    </location>
</feature>
<feature type="domain" description="Gfo/Idh/MocA-like oxidoreductase C-terminal" evidence="5">
    <location>
        <begin position="132"/>
        <end position="343"/>
    </location>
</feature>
<feature type="region of interest" description="Disordered" evidence="3">
    <location>
        <begin position="253"/>
        <end position="272"/>
    </location>
</feature>
<gene>
    <name evidence="6" type="ORF">DFQ01_11664</name>
</gene>
<dbReference type="Gene3D" id="3.40.50.720">
    <property type="entry name" value="NAD(P)-binding Rossmann-like Domain"/>
    <property type="match status" value="1"/>
</dbReference>
<sequence length="347" mass="38969">MTIRVGIVGFGLSGSVFHAPIIERVEGLELAAAVSSNAAKVHQTYPHIKVYADIDTMLAEDNVDLVVICTPNTTHVDYAKKAIETGKHVVVEKPFTVTADEAEQLIALARERGVRLAVYHNRRWDNDFRTMKALLETEMLGRLSTYEAHFDRFRPQVADRWREKDMPGSGILYDLGSHLIDQALDLFGMPQTVYADLRVERDGAQTVDYFHLILGYPNMRAILHSGSLVKMAGPRFTLHGDRGSFVKYGIDPQESQLREGKHPGDEGWGEDNRETYGKLSRMDGEQSIEEAIPTLPGCYELFYEGVYEAIQHGSPVPVSAEDALNTIRIIQYAIQSHESQRTIRIPE</sequence>
<dbReference type="AlphaFoldDB" id="A0A2V2YRJ6"/>
<feature type="compositionally biased region" description="Basic and acidic residues" evidence="3">
    <location>
        <begin position="256"/>
        <end position="272"/>
    </location>
</feature>
<accession>A0A2V2YRJ6</accession>
<evidence type="ECO:0000313" key="7">
    <source>
        <dbReference type="Proteomes" id="UP000246635"/>
    </source>
</evidence>
<dbReference type="SUPFAM" id="SSF51735">
    <property type="entry name" value="NAD(P)-binding Rossmann-fold domains"/>
    <property type="match status" value="1"/>
</dbReference>
<dbReference type="EMBL" id="QGTQ01000016">
    <property type="protein sequence ID" value="PWV98665.1"/>
    <property type="molecule type" value="Genomic_DNA"/>
</dbReference>
<dbReference type="Pfam" id="PF01408">
    <property type="entry name" value="GFO_IDH_MocA"/>
    <property type="match status" value="1"/>
</dbReference>
<protein>
    <submittedName>
        <fullName evidence="6">Scyllo-inositol 2-dehydrogenase (NADP+)</fullName>
    </submittedName>
</protein>
<proteinExistence type="inferred from homology"/>
<dbReference type="PANTHER" id="PTHR43708:SF5">
    <property type="entry name" value="CONSERVED EXPRESSED OXIDOREDUCTASE (EUROFUNG)-RELATED"/>
    <property type="match status" value="1"/>
</dbReference>
<dbReference type="Gene3D" id="3.30.360.10">
    <property type="entry name" value="Dihydrodipicolinate Reductase, domain 2"/>
    <property type="match status" value="1"/>
</dbReference>
<comment type="similarity">
    <text evidence="1">Belongs to the Gfo/Idh/MocA family.</text>
</comment>
<dbReference type="PANTHER" id="PTHR43708">
    <property type="entry name" value="CONSERVED EXPRESSED OXIDOREDUCTASE (EUROFUNG)"/>
    <property type="match status" value="1"/>
</dbReference>
<reference evidence="6 7" key="1">
    <citation type="submission" date="2018-05" db="EMBL/GenBank/DDBJ databases">
        <title>Genomic Encyclopedia of Type Strains, Phase III (KMG-III): the genomes of soil and plant-associated and newly described type strains.</title>
        <authorList>
            <person name="Whitman W."/>
        </authorList>
    </citation>
    <scope>NUCLEOTIDE SEQUENCE [LARGE SCALE GENOMIC DNA]</scope>
    <source>
        <strain evidence="6 7">CECT 5696</strain>
    </source>
</reference>
<organism evidence="6 7">
    <name type="scientific">Paenibacillus cellulosilyticus</name>
    <dbReference type="NCBI Taxonomy" id="375489"/>
    <lineage>
        <taxon>Bacteria</taxon>
        <taxon>Bacillati</taxon>
        <taxon>Bacillota</taxon>
        <taxon>Bacilli</taxon>
        <taxon>Bacillales</taxon>
        <taxon>Paenibacillaceae</taxon>
        <taxon>Paenibacillus</taxon>
    </lineage>
</organism>
<evidence type="ECO:0000256" key="3">
    <source>
        <dbReference type="SAM" id="MobiDB-lite"/>
    </source>
</evidence>
<dbReference type="OrthoDB" id="9815825at2"/>
<dbReference type="NCBIfam" id="NF008607">
    <property type="entry name" value="PRK11579.1"/>
    <property type="match status" value="1"/>
</dbReference>
<dbReference type="InterPro" id="IPR051317">
    <property type="entry name" value="Gfo/Idh/MocA_oxidoreduct"/>
</dbReference>
<evidence type="ECO:0000256" key="2">
    <source>
        <dbReference type="ARBA" id="ARBA00023002"/>
    </source>
</evidence>
<dbReference type="Proteomes" id="UP000246635">
    <property type="component" value="Unassembled WGS sequence"/>
</dbReference>
<dbReference type="InterPro" id="IPR004104">
    <property type="entry name" value="Gfo/Idh/MocA-like_OxRdtase_C"/>
</dbReference>
<keyword evidence="2" id="KW-0560">Oxidoreductase</keyword>
<name>A0A2V2YRJ6_9BACL</name>